<evidence type="ECO:0000256" key="2">
    <source>
        <dbReference type="ARBA" id="ARBA00022692"/>
    </source>
</evidence>
<reference evidence="6" key="2">
    <citation type="submission" date="2023-05" db="EMBL/GenBank/DDBJ databases">
        <authorList>
            <consortium name="Lawrence Berkeley National Laboratory"/>
            <person name="Steindorff A."/>
            <person name="Hensen N."/>
            <person name="Bonometti L."/>
            <person name="Westerberg I."/>
            <person name="Brannstrom I.O."/>
            <person name="Guillou S."/>
            <person name="Cros-Aarteil S."/>
            <person name="Calhoun S."/>
            <person name="Haridas S."/>
            <person name="Kuo A."/>
            <person name="Mondo S."/>
            <person name="Pangilinan J."/>
            <person name="Riley R."/>
            <person name="Labutti K."/>
            <person name="Andreopoulos B."/>
            <person name="Lipzen A."/>
            <person name="Chen C."/>
            <person name="Yanf M."/>
            <person name="Daum C."/>
            <person name="Ng V."/>
            <person name="Clum A."/>
            <person name="Ohm R."/>
            <person name="Martin F."/>
            <person name="Silar P."/>
            <person name="Natvig D."/>
            <person name="Lalanne C."/>
            <person name="Gautier V."/>
            <person name="Ament-Velasquez S.L."/>
            <person name="Kruys A."/>
            <person name="Hutchinson M.I."/>
            <person name="Powell A.J."/>
            <person name="Barry K."/>
            <person name="Miller A.N."/>
            <person name="Grigoriev I.V."/>
            <person name="Debuchy R."/>
            <person name="Gladieux P."/>
            <person name="Thoren M.H."/>
            <person name="Johannesson H."/>
        </authorList>
    </citation>
    <scope>NUCLEOTIDE SEQUENCE</scope>
    <source>
        <strain evidence="6">CBS 123565</strain>
    </source>
</reference>
<proteinExistence type="predicted"/>
<dbReference type="GO" id="GO:0016020">
    <property type="term" value="C:membrane"/>
    <property type="evidence" value="ECO:0007669"/>
    <property type="project" value="UniProtKB-SubCell"/>
</dbReference>
<evidence type="ECO:0000313" key="6">
    <source>
        <dbReference type="EMBL" id="KAK4137791.1"/>
    </source>
</evidence>
<evidence type="ECO:0000256" key="5">
    <source>
        <dbReference type="SAM" id="Phobius"/>
    </source>
</evidence>
<dbReference type="EMBL" id="MU853402">
    <property type="protein sequence ID" value="KAK4137791.1"/>
    <property type="molecule type" value="Genomic_DNA"/>
</dbReference>
<evidence type="ECO:0000256" key="3">
    <source>
        <dbReference type="ARBA" id="ARBA00022989"/>
    </source>
</evidence>
<gene>
    <name evidence="6" type="ORF">BT67DRAFT_415526</name>
</gene>
<name>A0AAN6UTW4_9PEZI</name>
<keyword evidence="4 5" id="KW-0472">Membrane</keyword>
<accession>A0AAN6UTW4</accession>
<keyword evidence="2 5" id="KW-0812">Transmembrane</keyword>
<evidence type="ECO:0000313" key="7">
    <source>
        <dbReference type="Proteomes" id="UP001304895"/>
    </source>
</evidence>
<dbReference type="AlphaFoldDB" id="A0AAN6UTW4"/>
<organism evidence="6 7">
    <name type="scientific">Trichocladium antarcticum</name>
    <dbReference type="NCBI Taxonomy" id="1450529"/>
    <lineage>
        <taxon>Eukaryota</taxon>
        <taxon>Fungi</taxon>
        <taxon>Dikarya</taxon>
        <taxon>Ascomycota</taxon>
        <taxon>Pezizomycotina</taxon>
        <taxon>Sordariomycetes</taxon>
        <taxon>Sordariomycetidae</taxon>
        <taxon>Sordariales</taxon>
        <taxon>Chaetomiaceae</taxon>
        <taxon>Trichocladium</taxon>
    </lineage>
</organism>
<comment type="subcellular location">
    <subcellularLocation>
        <location evidence="1">Membrane</location>
    </subcellularLocation>
</comment>
<dbReference type="Proteomes" id="UP001304895">
    <property type="component" value="Unassembled WGS sequence"/>
</dbReference>
<evidence type="ECO:0000256" key="1">
    <source>
        <dbReference type="ARBA" id="ARBA00004370"/>
    </source>
</evidence>
<evidence type="ECO:0008006" key="8">
    <source>
        <dbReference type="Google" id="ProtNLM"/>
    </source>
</evidence>
<dbReference type="Gene3D" id="1.20.120.550">
    <property type="entry name" value="Membrane associated eicosanoid/glutathione metabolism-like domain"/>
    <property type="match status" value="1"/>
</dbReference>
<dbReference type="Pfam" id="PF01124">
    <property type="entry name" value="MAPEG"/>
    <property type="match status" value="1"/>
</dbReference>
<evidence type="ECO:0000256" key="4">
    <source>
        <dbReference type="ARBA" id="ARBA00023136"/>
    </source>
</evidence>
<dbReference type="InterPro" id="IPR001129">
    <property type="entry name" value="Membr-assoc_MAPEG"/>
</dbReference>
<protein>
    <recommendedName>
        <fullName evidence="8">MAPEG family protein</fullName>
    </recommendedName>
</protein>
<keyword evidence="3 5" id="KW-1133">Transmembrane helix</keyword>
<comment type="caution">
    <text evidence="6">The sequence shown here is derived from an EMBL/GenBank/DDBJ whole genome shotgun (WGS) entry which is preliminary data.</text>
</comment>
<dbReference type="SUPFAM" id="SSF161084">
    <property type="entry name" value="MAPEG domain-like"/>
    <property type="match status" value="1"/>
</dbReference>
<feature type="transmembrane region" description="Helical" evidence="5">
    <location>
        <begin position="12"/>
        <end position="35"/>
    </location>
</feature>
<dbReference type="InterPro" id="IPR023352">
    <property type="entry name" value="MAPEG-like_dom_sf"/>
</dbReference>
<feature type="transmembrane region" description="Helical" evidence="5">
    <location>
        <begin position="132"/>
        <end position="150"/>
    </location>
</feature>
<dbReference type="PANTHER" id="PTHR35371">
    <property type="entry name" value="INNER MEMBRANE PROTEIN"/>
    <property type="match status" value="1"/>
</dbReference>
<reference evidence="6" key="1">
    <citation type="journal article" date="2023" name="Mol. Phylogenet. Evol.">
        <title>Genome-scale phylogeny and comparative genomics of the fungal order Sordariales.</title>
        <authorList>
            <person name="Hensen N."/>
            <person name="Bonometti L."/>
            <person name="Westerberg I."/>
            <person name="Brannstrom I.O."/>
            <person name="Guillou S."/>
            <person name="Cros-Aarteil S."/>
            <person name="Calhoun S."/>
            <person name="Haridas S."/>
            <person name="Kuo A."/>
            <person name="Mondo S."/>
            <person name="Pangilinan J."/>
            <person name="Riley R."/>
            <person name="LaButti K."/>
            <person name="Andreopoulos B."/>
            <person name="Lipzen A."/>
            <person name="Chen C."/>
            <person name="Yan M."/>
            <person name="Daum C."/>
            <person name="Ng V."/>
            <person name="Clum A."/>
            <person name="Steindorff A."/>
            <person name="Ohm R.A."/>
            <person name="Martin F."/>
            <person name="Silar P."/>
            <person name="Natvig D.O."/>
            <person name="Lalanne C."/>
            <person name="Gautier V."/>
            <person name="Ament-Velasquez S.L."/>
            <person name="Kruys A."/>
            <person name="Hutchinson M.I."/>
            <person name="Powell A.J."/>
            <person name="Barry K."/>
            <person name="Miller A.N."/>
            <person name="Grigoriev I.V."/>
            <person name="Debuchy R."/>
            <person name="Gladieux P."/>
            <person name="Hiltunen Thoren M."/>
            <person name="Johannesson H."/>
        </authorList>
    </citation>
    <scope>NUCLEOTIDE SEQUENCE</scope>
    <source>
        <strain evidence="6">CBS 123565</strain>
    </source>
</reference>
<dbReference type="PANTHER" id="PTHR35371:SF1">
    <property type="entry name" value="BLR7753 PROTEIN"/>
    <property type="match status" value="1"/>
</dbReference>
<keyword evidence="7" id="KW-1185">Reference proteome</keyword>
<sequence length="154" mass="16392">MDSLLNLTSTNWSYYTIPVAFVLVMVPHAHAISLAGKNYDLSNPRNTEALCAKDTTLPKHIAKRIGRAKAAAANGFETLGLYAASVVAGNVAGVATGRLNALTAAYLLSRALYNLVYVHLQENARVAVLRPLVWLAGIGLIMGTFVLAGLEGNR</sequence>